<keyword evidence="2" id="KW-0812">Transmembrane</keyword>
<name>A0A2S9YVV8_9BACT</name>
<dbReference type="AlphaFoldDB" id="A0A2S9YVV8"/>
<keyword evidence="2" id="KW-1133">Transmembrane helix</keyword>
<feature type="region of interest" description="Disordered" evidence="1">
    <location>
        <begin position="261"/>
        <end position="304"/>
    </location>
</feature>
<evidence type="ECO:0000313" key="3">
    <source>
        <dbReference type="EMBL" id="PRQ09220.1"/>
    </source>
</evidence>
<proteinExistence type="predicted"/>
<dbReference type="PROSITE" id="PS51257">
    <property type="entry name" value="PROKAR_LIPOPROTEIN"/>
    <property type="match status" value="1"/>
</dbReference>
<evidence type="ECO:0000313" key="4">
    <source>
        <dbReference type="Proteomes" id="UP000238823"/>
    </source>
</evidence>
<keyword evidence="2" id="KW-0472">Membrane</keyword>
<dbReference type="Proteomes" id="UP000238823">
    <property type="component" value="Unassembled WGS sequence"/>
</dbReference>
<accession>A0A2S9YVV8</accession>
<protein>
    <submittedName>
        <fullName evidence="3">Uncharacterized protein</fullName>
    </submittedName>
</protein>
<feature type="transmembrane region" description="Helical" evidence="2">
    <location>
        <begin position="355"/>
        <end position="381"/>
    </location>
</feature>
<comment type="caution">
    <text evidence="3">The sequence shown here is derived from an EMBL/GenBank/DDBJ whole genome shotgun (WGS) entry which is preliminary data.</text>
</comment>
<feature type="compositionally biased region" description="Pro residues" evidence="1">
    <location>
        <begin position="286"/>
        <end position="298"/>
    </location>
</feature>
<organism evidence="3 4">
    <name type="scientific">Enhygromyxa salina</name>
    <dbReference type="NCBI Taxonomy" id="215803"/>
    <lineage>
        <taxon>Bacteria</taxon>
        <taxon>Pseudomonadati</taxon>
        <taxon>Myxococcota</taxon>
        <taxon>Polyangia</taxon>
        <taxon>Nannocystales</taxon>
        <taxon>Nannocystaceae</taxon>
        <taxon>Enhygromyxa</taxon>
    </lineage>
</organism>
<gene>
    <name evidence="3" type="ORF">ENSA7_12100</name>
</gene>
<evidence type="ECO:0000256" key="2">
    <source>
        <dbReference type="SAM" id="Phobius"/>
    </source>
</evidence>
<dbReference type="EMBL" id="PVNL01000030">
    <property type="protein sequence ID" value="PRQ09220.1"/>
    <property type="molecule type" value="Genomic_DNA"/>
</dbReference>
<feature type="transmembrane region" description="Helical" evidence="2">
    <location>
        <begin position="326"/>
        <end position="349"/>
    </location>
</feature>
<dbReference type="RefSeq" id="WP_106088250.1">
    <property type="nucleotide sequence ID" value="NZ_PVNL01000030.1"/>
</dbReference>
<sequence>MDRRGFLTTTFAGGLAVSGSACASGRAGQPSEVPLADDELERKLDRLDATLERMNHRHTTRWFHEQRRAAGAKPPTEADRERLTHEGELVRASLRSALLLSSVAELPEQNRSDPRVTARVQQIAGEADYALLGTLSKLRSLDASDLAALDREFAQGSLGMDVAEHIDELSAKLDVSAPRRLHLRRMAQHLDWRLEREAFSAVVSEVVDKVGRAVDAIADSLAGAGPGEMNGLAVALAGADVNWVARTREVVRFYAPADGADDAEQADAAPEPEPVGLPSATAPSAPVGPAPNPTPAEPAPWELEQQREQARAAEQAKLEKRRRTGLILTGTGAGLLVLGGVAVGAGIPFMAATGAIIAVSLGGAGMTAGIILLFIGIVLAVRAKNQLADGA</sequence>
<reference evidence="3 4" key="1">
    <citation type="submission" date="2018-03" db="EMBL/GenBank/DDBJ databases">
        <title>Draft Genome Sequences of the Obligatory Marine Myxobacteria Enhygromyxa salina SWB007.</title>
        <authorList>
            <person name="Poehlein A."/>
            <person name="Moghaddam J.A."/>
            <person name="Harms H."/>
            <person name="Alanjari M."/>
            <person name="Koenig G.M."/>
            <person name="Daniel R."/>
            <person name="Schaeberle T.F."/>
        </authorList>
    </citation>
    <scope>NUCLEOTIDE SEQUENCE [LARGE SCALE GENOMIC DNA]</scope>
    <source>
        <strain evidence="3 4">SWB007</strain>
    </source>
</reference>
<evidence type="ECO:0000256" key="1">
    <source>
        <dbReference type="SAM" id="MobiDB-lite"/>
    </source>
</evidence>